<dbReference type="Pfam" id="PF00821">
    <property type="entry name" value="PEPCK_GTP"/>
    <property type="match status" value="1"/>
</dbReference>
<dbReference type="Proteomes" id="UP000270094">
    <property type="component" value="Unassembled WGS sequence"/>
</dbReference>
<accession>A0A3P7K7J1</accession>
<dbReference type="PROSITE" id="PS00505">
    <property type="entry name" value="PEPCK_GTP"/>
    <property type="match status" value="1"/>
</dbReference>
<dbReference type="InterPro" id="IPR008209">
    <property type="entry name" value="PEP_carboxykinase_GTP"/>
</dbReference>
<sequence>MAEHMLIMGVTRPNGKEHFIAAAFPSACGKTNLAMLEPTIPGWKVRCVGDDIAWMKFGDDGKLYGINPEAGFFGVAPGTSNKTNPMAVATFQKNSIFTNVGETANGEYFWEGLEDEIKDKVKGCWISFTSMYVAL</sequence>
<dbReference type="EMBL" id="UYYB01129377">
    <property type="protein sequence ID" value="VDM84337.1"/>
    <property type="molecule type" value="Genomic_DNA"/>
</dbReference>
<dbReference type="SUPFAM" id="SSF53795">
    <property type="entry name" value="PEP carboxykinase-like"/>
    <property type="match status" value="1"/>
</dbReference>
<dbReference type="GO" id="GO:0005525">
    <property type="term" value="F:GTP binding"/>
    <property type="evidence" value="ECO:0007669"/>
    <property type="project" value="InterPro"/>
</dbReference>
<feature type="domain" description="Phosphoenolpyruvate carboxykinase C-terminal P-loop" evidence="1">
    <location>
        <begin position="1"/>
        <end position="121"/>
    </location>
</feature>
<protein>
    <recommendedName>
        <fullName evidence="1">Phosphoenolpyruvate carboxykinase C-terminal P-loop domain-containing protein</fullName>
    </recommendedName>
</protein>
<dbReference type="AlphaFoldDB" id="A0A3P7K7J1"/>
<dbReference type="GO" id="GO:0071333">
    <property type="term" value="P:cellular response to glucose stimulus"/>
    <property type="evidence" value="ECO:0007669"/>
    <property type="project" value="TreeGrafter"/>
</dbReference>
<keyword evidence="3" id="KW-1185">Reference proteome</keyword>
<dbReference type="PANTHER" id="PTHR11561:SF16">
    <property type="entry name" value="PHOSPHOENOLPYRUVATE CARBOXYKINASE (GTP)"/>
    <property type="match status" value="1"/>
</dbReference>
<dbReference type="GO" id="GO:0004613">
    <property type="term" value="F:phosphoenolpyruvate carboxykinase (GTP) activity"/>
    <property type="evidence" value="ECO:0007669"/>
    <property type="project" value="InterPro"/>
</dbReference>
<dbReference type="InterPro" id="IPR035077">
    <property type="entry name" value="PEP_carboxykinase_GTP_C"/>
</dbReference>
<dbReference type="Gene3D" id="2.170.8.10">
    <property type="entry name" value="Phosphoenolpyruvate Carboxykinase, domain 2"/>
    <property type="match status" value="1"/>
</dbReference>
<dbReference type="GO" id="GO:0033993">
    <property type="term" value="P:response to lipid"/>
    <property type="evidence" value="ECO:0007669"/>
    <property type="project" value="TreeGrafter"/>
</dbReference>
<proteinExistence type="predicted"/>
<evidence type="ECO:0000259" key="1">
    <source>
        <dbReference type="Pfam" id="PF00821"/>
    </source>
</evidence>
<dbReference type="GO" id="GO:0046327">
    <property type="term" value="P:glycerol biosynthetic process from pyruvate"/>
    <property type="evidence" value="ECO:0007669"/>
    <property type="project" value="TreeGrafter"/>
</dbReference>
<dbReference type="GO" id="GO:0006094">
    <property type="term" value="P:gluconeogenesis"/>
    <property type="evidence" value="ECO:0007669"/>
    <property type="project" value="InterPro"/>
</dbReference>
<evidence type="ECO:0000313" key="3">
    <source>
        <dbReference type="Proteomes" id="UP000270094"/>
    </source>
</evidence>
<dbReference type="GO" id="GO:0030145">
    <property type="term" value="F:manganese ion binding"/>
    <property type="evidence" value="ECO:0007669"/>
    <property type="project" value="TreeGrafter"/>
</dbReference>
<name>A0A3P7K7J1_STRVU</name>
<dbReference type="GO" id="GO:0042594">
    <property type="term" value="P:response to starvation"/>
    <property type="evidence" value="ECO:0007669"/>
    <property type="project" value="TreeGrafter"/>
</dbReference>
<gene>
    <name evidence="2" type="ORF">SVUK_LOCUS19335</name>
</gene>
<organism evidence="2 3">
    <name type="scientific">Strongylus vulgaris</name>
    <name type="common">Blood worm</name>
    <dbReference type="NCBI Taxonomy" id="40348"/>
    <lineage>
        <taxon>Eukaryota</taxon>
        <taxon>Metazoa</taxon>
        <taxon>Ecdysozoa</taxon>
        <taxon>Nematoda</taxon>
        <taxon>Chromadorea</taxon>
        <taxon>Rhabditida</taxon>
        <taxon>Rhabditina</taxon>
        <taxon>Rhabditomorpha</taxon>
        <taxon>Strongyloidea</taxon>
        <taxon>Strongylidae</taxon>
        <taxon>Strongylus</taxon>
    </lineage>
</organism>
<dbReference type="GO" id="GO:0006107">
    <property type="term" value="P:oxaloacetate metabolic process"/>
    <property type="evidence" value="ECO:0007669"/>
    <property type="project" value="TreeGrafter"/>
</dbReference>
<dbReference type="PANTHER" id="PTHR11561">
    <property type="entry name" value="PHOSPHOENOLPYRUVATE CARBOXYKINASE"/>
    <property type="match status" value="1"/>
</dbReference>
<dbReference type="OrthoDB" id="5841594at2759"/>
<dbReference type="Gene3D" id="3.90.228.20">
    <property type="match status" value="1"/>
</dbReference>
<dbReference type="InterPro" id="IPR013035">
    <property type="entry name" value="PEP_carboxykinase_C"/>
</dbReference>
<reference evidence="2 3" key="1">
    <citation type="submission" date="2018-11" db="EMBL/GenBank/DDBJ databases">
        <authorList>
            <consortium name="Pathogen Informatics"/>
        </authorList>
    </citation>
    <scope>NUCLEOTIDE SEQUENCE [LARGE SCALE GENOMIC DNA]</scope>
</reference>
<dbReference type="InterPro" id="IPR018091">
    <property type="entry name" value="PEP_carboxykin_GTP_CS"/>
</dbReference>
<dbReference type="GO" id="GO:0005829">
    <property type="term" value="C:cytosol"/>
    <property type="evidence" value="ECO:0007669"/>
    <property type="project" value="TreeGrafter"/>
</dbReference>
<evidence type="ECO:0000313" key="2">
    <source>
        <dbReference type="EMBL" id="VDM84337.1"/>
    </source>
</evidence>
<dbReference type="GO" id="GO:0019543">
    <property type="term" value="P:propionate catabolic process"/>
    <property type="evidence" value="ECO:0007669"/>
    <property type="project" value="TreeGrafter"/>
</dbReference>